<evidence type="ECO:0000313" key="2">
    <source>
        <dbReference type="Proteomes" id="UP000308600"/>
    </source>
</evidence>
<name>A0ACD3ANA2_9AGAR</name>
<evidence type="ECO:0000313" key="1">
    <source>
        <dbReference type="EMBL" id="TFK66965.1"/>
    </source>
</evidence>
<gene>
    <name evidence="1" type="ORF">BDN72DRAFT_843592</name>
</gene>
<dbReference type="Proteomes" id="UP000308600">
    <property type="component" value="Unassembled WGS sequence"/>
</dbReference>
<sequence>MARRGQPSGTPSYIPVNAGVAPKRALNDPNESAFSRFLRTEIYAPEKLVGNINVATALGMFAAGIIVVRTWGDLMIVA</sequence>
<reference evidence="1 2" key="1">
    <citation type="journal article" date="2019" name="Nat. Ecol. Evol.">
        <title>Megaphylogeny resolves global patterns of mushroom evolution.</title>
        <authorList>
            <person name="Varga T."/>
            <person name="Krizsan K."/>
            <person name="Foldi C."/>
            <person name="Dima B."/>
            <person name="Sanchez-Garcia M."/>
            <person name="Sanchez-Ramirez S."/>
            <person name="Szollosi G.J."/>
            <person name="Szarkandi J.G."/>
            <person name="Papp V."/>
            <person name="Albert L."/>
            <person name="Andreopoulos W."/>
            <person name="Angelini C."/>
            <person name="Antonin V."/>
            <person name="Barry K.W."/>
            <person name="Bougher N.L."/>
            <person name="Buchanan P."/>
            <person name="Buyck B."/>
            <person name="Bense V."/>
            <person name="Catcheside P."/>
            <person name="Chovatia M."/>
            <person name="Cooper J."/>
            <person name="Damon W."/>
            <person name="Desjardin D."/>
            <person name="Finy P."/>
            <person name="Geml J."/>
            <person name="Haridas S."/>
            <person name="Hughes K."/>
            <person name="Justo A."/>
            <person name="Karasinski D."/>
            <person name="Kautmanova I."/>
            <person name="Kiss B."/>
            <person name="Kocsube S."/>
            <person name="Kotiranta H."/>
            <person name="LaButti K.M."/>
            <person name="Lechner B.E."/>
            <person name="Liimatainen K."/>
            <person name="Lipzen A."/>
            <person name="Lukacs Z."/>
            <person name="Mihaltcheva S."/>
            <person name="Morgado L.N."/>
            <person name="Niskanen T."/>
            <person name="Noordeloos M.E."/>
            <person name="Ohm R.A."/>
            <person name="Ortiz-Santana B."/>
            <person name="Ovrebo C."/>
            <person name="Racz N."/>
            <person name="Riley R."/>
            <person name="Savchenko A."/>
            <person name="Shiryaev A."/>
            <person name="Soop K."/>
            <person name="Spirin V."/>
            <person name="Szebenyi C."/>
            <person name="Tomsovsky M."/>
            <person name="Tulloss R.E."/>
            <person name="Uehling J."/>
            <person name="Grigoriev I.V."/>
            <person name="Vagvolgyi C."/>
            <person name="Papp T."/>
            <person name="Martin F.M."/>
            <person name="Miettinen O."/>
            <person name="Hibbett D.S."/>
            <person name="Nagy L.G."/>
        </authorList>
    </citation>
    <scope>NUCLEOTIDE SEQUENCE [LARGE SCALE GENOMIC DNA]</scope>
    <source>
        <strain evidence="1 2">NL-1719</strain>
    </source>
</reference>
<protein>
    <submittedName>
        <fullName evidence="1">Uncharacterized protein</fullName>
    </submittedName>
</protein>
<keyword evidence="2" id="KW-1185">Reference proteome</keyword>
<proteinExistence type="predicted"/>
<dbReference type="EMBL" id="ML208389">
    <property type="protein sequence ID" value="TFK66965.1"/>
    <property type="molecule type" value="Genomic_DNA"/>
</dbReference>
<accession>A0ACD3ANA2</accession>
<organism evidence="1 2">
    <name type="scientific">Pluteus cervinus</name>
    <dbReference type="NCBI Taxonomy" id="181527"/>
    <lineage>
        <taxon>Eukaryota</taxon>
        <taxon>Fungi</taxon>
        <taxon>Dikarya</taxon>
        <taxon>Basidiomycota</taxon>
        <taxon>Agaricomycotina</taxon>
        <taxon>Agaricomycetes</taxon>
        <taxon>Agaricomycetidae</taxon>
        <taxon>Agaricales</taxon>
        <taxon>Pluteineae</taxon>
        <taxon>Pluteaceae</taxon>
        <taxon>Pluteus</taxon>
    </lineage>
</organism>